<dbReference type="PANTHER" id="PTHR33991:SF1">
    <property type="entry name" value="DNA REPAIR PROTEIN RECO"/>
    <property type="match status" value="1"/>
</dbReference>
<organism evidence="5 6">
    <name type="scientific">Geovibrio thiophilus</name>
    <dbReference type="NCBI Taxonomy" id="139438"/>
    <lineage>
        <taxon>Bacteria</taxon>
        <taxon>Pseudomonadati</taxon>
        <taxon>Deferribacterota</taxon>
        <taxon>Deferribacteres</taxon>
        <taxon>Deferribacterales</taxon>
        <taxon>Geovibrionaceae</taxon>
        <taxon>Geovibrio</taxon>
    </lineage>
</organism>
<evidence type="ECO:0000256" key="1">
    <source>
        <dbReference type="ARBA" id="ARBA00022763"/>
    </source>
</evidence>
<evidence type="ECO:0000259" key="4">
    <source>
        <dbReference type="Pfam" id="PF11967"/>
    </source>
</evidence>
<dbReference type="Proteomes" id="UP000287502">
    <property type="component" value="Chromosome"/>
</dbReference>
<dbReference type="InterPro" id="IPR022572">
    <property type="entry name" value="DNA_rep/recomb_RecO_N"/>
</dbReference>
<dbReference type="Pfam" id="PF11967">
    <property type="entry name" value="RecO_N"/>
    <property type="match status" value="1"/>
</dbReference>
<dbReference type="OrthoDB" id="9786067at2"/>
<gene>
    <name evidence="5" type="ORF">EP073_07400</name>
</gene>
<protein>
    <recommendedName>
        <fullName evidence="4">DNA replication/recombination mediator RecO N-terminal domain-containing protein</fullName>
    </recommendedName>
</protein>
<dbReference type="GO" id="GO:0006302">
    <property type="term" value="P:double-strand break repair"/>
    <property type="evidence" value="ECO:0007669"/>
    <property type="project" value="TreeGrafter"/>
</dbReference>
<dbReference type="PANTHER" id="PTHR33991">
    <property type="entry name" value="DNA REPAIR PROTEIN RECO"/>
    <property type="match status" value="1"/>
</dbReference>
<dbReference type="AlphaFoldDB" id="A0A3R5X2W5"/>
<reference evidence="5 6" key="1">
    <citation type="submission" date="2019-01" db="EMBL/GenBank/DDBJ databases">
        <title>Geovibrio thiophilus DSM 11263, complete genome.</title>
        <authorList>
            <person name="Spring S."/>
            <person name="Bunk B."/>
            <person name="Sproer C."/>
        </authorList>
    </citation>
    <scope>NUCLEOTIDE SEQUENCE [LARGE SCALE GENOMIC DNA]</scope>
    <source>
        <strain evidence="5 6">DSM 11263</strain>
    </source>
</reference>
<evidence type="ECO:0000313" key="6">
    <source>
        <dbReference type="Proteomes" id="UP000287502"/>
    </source>
</evidence>
<sequence length="232" mass="26532">MSRHLTDAIIYKLHRYSDSSAIARAFTADFGKIKLFVPKAFSKKGGLLTCFPGILDFQMKETSDLSRFYAFTQKPEFHRFINSHEIMIRLHFIFEVMDALYEEREKDGYLMRLIMKIDDTNFRKAASFTVRHMFEKNGVLPDFRECAGCGTAECAEGIVLGGEFFCGNCRRAGVKVTGAVMLFMKSALSSEMMKNLIINRENETEIISFFTDFYKSLYSKELKSAATLSVLL</sequence>
<evidence type="ECO:0000256" key="3">
    <source>
        <dbReference type="ARBA" id="ARBA00023204"/>
    </source>
</evidence>
<accession>A0A3R5X2W5</accession>
<keyword evidence="3" id="KW-0234">DNA repair</keyword>
<keyword evidence="6" id="KW-1185">Reference proteome</keyword>
<dbReference type="InterPro" id="IPR003717">
    <property type="entry name" value="RecO"/>
</dbReference>
<proteinExistence type="predicted"/>
<dbReference type="InterPro" id="IPR012340">
    <property type="entry name" value="NA-bd_OB-fold"/>
</dbReference>
<name>A0A3R5X2W5_9BACT</name>
<dbReference type="GO" id="GO:0006310">
    <property type="term" value="P:DNA recombination"/>
    <property type="evidence" value="ECO:0007669"/>
    <property type="project" value="UniProtKB-KW"/>
</dbReference>
<dbReference type="InterPro" id="IPR037278">
    <property type="entry name" value="ARFGAP/RecO"/>
</dbReference>
<dbReference type="EMBL" id="CP035108">
    <property type="protein sequence ID" value="QAR33231.1"/>
    <property type="molecule type" value="Genomic_DNA"/>
</dbReference>
<dbReference type="GO" id="GO:0043590">
    <property type="term" value="C:bacterial nucleoid"/>
    <property type="evidence" value="ECO:0007669"/>
    <property type="project" value="TreeGrafter"/>
</dbReference>
<keyword evidence="2" id="KW-0233">DNA recombination</keyword>
<dbReference type="KEGG" id="gtl:EP073_07400"/>
<feature type="domain" description="DNA replication/recombination mediator RecO N-terminal" evidence="4">
    <location>
        <begin position="1"/>
        <end position="68"/>
    </location>
</feature>
<keyword evidence="1" id="KW-0227">DNA damage</keyword>
<dbReference type="SUPFAM" id="SSF57863">
    <property type="entry name" value="ArfGap/RecO-like zinc finger"/>
    <property type="match status" value="1"/>
</dbReference>
<dbReference type="Gene3D" id="2.40.50.140">
    <property type="entry name" value="Nucleic acid-binding proteins"/>
    <property type="match status" value="1"/>
</dbReference>
<dbReference type="RefSeq" id="WP_128466517.1">
    <property type="nucleotide sequence ID" value="NZ_CP035108.1"/>
</dbReference>
<evidence type="ECO:0000313" key="5">
    <source>
        <dbReference type="EMBL" id="QAR33231.1"/>
    </source>
</evidence>
<evidence type="ECO:0000256" key="2">
    <source>
        <dbReference type="ARBA" id="ARBA00023172"/>
    </source>
</evidence>